<keyword evidence="7 14" id="KW-0547">Nucleotide-binding</keyword>
<evidence type="ECO:0000256" key="3">
    <source>
        <dbReference type="ARBA" id="ARBA00022642"/>
    </source>
</evidence>
<evidence type="ECO:0000256" key="9">
    <source>
        <dbReference type="ARBA" id="ARBA00022840"/>
    </source>
</evidence>
<dbReference type="InterPro" id="IPR003607">
    <property type="entry name" value="HD/PDEase_dom"/>
</dbReference>
<dbReference type="EC" id="2.7.7.18" evidence="14"/>
<dbReference type="GO" id="GO:0008803">
    <property type="term" value="F:bis(5'-nucleosyl)-tetraphosphatase (symmetrical) activity"/>
    <property type="evidence" value="ECO:0007669"/>
    <property type="project" value="UniProtKB-EC"/>
</dbReference>
<dbReference type="Gene3D" id="1.10.3210.10">
    <property type="entry name" value="Hypothetical protein af1432"/>
    <property type="match status" value="1"/>
</dbReference>
<comment type="pathway">
    <text evidence="2 14">Cofactor biosynthesis; NAD(+) biosynthesis; deamido-NAD(+) from nicotinate D-ribonucleotide: step 1/1.</text>
</comment>
<dbReference type="SUPFAM" id="SSF52374">
    <property type="entry name" value="Nucleotidylyl transferase"/>
    <property type="match status" value="1"/>
</dbReference>
<evidence type="ECO:0000256" key="10">
    <source>
        <dbReference type="ARBA" id="ARBA00023004"/>
    </source>
</evidence>
<keyword evidence="9 14" id="KW-0067">ATP-binding</keyword>
<dbReference type="HAMAP" id="MF_00244">
    <property type="entry name" value="NaMN_adenylyltr"/>
    <property type="match status" value="1"/>
</dbReference>
<dbReference type="GO" id="GO:0004515">
    <property type="term" value="F:nicotinate-nucleotide adenylyltransferase activity"/>
    <property type="evidence" value="ECO:0007669"/>
    <property type="project" value="UniProtKB-UniRule"/>
</dbReference>
<dbReference type="NCBIfam" id="NF005519">
    <property type="entry name" value="PRK07152.1"/>
    <property type="match status" value="1"/>
</dbReference>
<keyword evidence="10" id="KW-0408">Iron</keyword>
<evidence type="ECO:0000256" key="11">
    <source>
        <dbReference type="ARBA" id="ARBA00023027"/>
    </source>
</evidence>
<keyword evidence="6" id="KW-0479">Metal-binding</keyword>
<evidence type="ECO:0000256" key="1">
    <source>
        <dbReference type="ARBA" id="ARBA00002324"/>
    </source>
</evidence>
<keyword evidence="5 14" id="KW-0548">Nucleotidyltransferase</keyword>
<evidence type="ECO:0000256" key="6">
    <source>
        <dbReference type="ARBA" id="ARBA00022723"/>
    </source>
</evidence>
<accession>A0A449AHM8</accession>
<dbReference type="CDD" id="cd02165">
    <property type="entry name" value="NMNAT"/>
    <property type="match status" value="1"/>
</dbReference>
<dbReference type="Proteomes" id="UP000289506">
    <property type="component" value="Plasmid 13"/>
</dbReference>
<sequence>MRIGIYGGSFDPIHKGHIKLAKYAIKALNLDKLLIIPAYVSPFKNKGISIEDKINMIELVLEQKMELCLFEAKRNTVSYTIDTIKYLKNKYPNDELFLIIGSDNLPKLHKWKDVDQIFSLSNLVVLKRTKNISKTNLKKYHGILMDNPIIDYSSTMARNGMFQMLDPKVVDYIQGKGLYLEKIIHASLSALRAKHCVSCASFAADLAKKHNYPAKDAYIAGLIHDIAREWDPKFSRDFIKKYQPDLNNVPDYFLHQHCGALWAEYIYGLKNKEIIQAIKCHTSMRTNMDKLDKILFIADKICQGRKFNGIQKVRELAFNDLDAGFAKVTRCTYDWNTKINKVVFEKEIEEIYQKYMEK</sequence>
<evidence type="ECO:0000256" key="14">
    <source>
        <dbReference type="HAMAP-Rule" id="MF_00244"/>
    </source>
</evidence>
<gene>
    <name evidence="14 16" type="primary">nadD</name>
    <name evidence="16" type="ORF">NCTC10142_00248</name>
</gene>
<dbReference type="SUPFAM" id="SSF109604">
    <property type="entry name" value="HD-domain/PDEase-like"/>
    <property type="match status" value="1"/>
</dbReference>
<keyword evidence="8" id="KW-0378">Hydrolase</keyword>
<comment type="catalytic activity">
    <reaction evidence="13">
        <text>P(1),P(4)-bis(5'-adenosyl) tetraphosphate + H2O = 2 ADP + 2 H(+)</text>
        <dbReference type="Rhea" id="RHEA:24252"/>
        <dbReference type="ChEBI" id="CHEBI:15377"/>
        <dbReference type="ChEBI" id="CHEBI:15378"/>
        <dbReference type="ChEBI" id="CHEBI:58141"/>
        <dbReference type="ChEBI" id="CHEBI:456216"/>
        <dbReference type="EC" id="3.6.1.41"/>
    </reaction>
</comment>
<dbReference type="PANTHER" id="PTHR39321:SF3">
    <property type="entry name" value="PHOSPHOPANTETHEINE ADENYLYLTRANSFERASE"/>
    <property type="match status" value="1"/>
</dbReference>
<dbReference type="InterPro" id="IPR006674">
    <property type="entry name" value="HD_domain"/>
</dbReference>
<dbReference type="NCBIfam" id="TIGR00488">
    <property type="entry name" value="bis(5'-nucleosyl)-tetraphosphatase (symmetrical) YqeK"/>
    <property type="match status" value="1"/>
</dbReference>
<evidence type="ECO:0000256" key="13">
    <source>
        <dbReference type="ARBA" id="ARBA00049417"/>
    </source>
</evidence>
<comment type="function">
    <text evidence="1 14">Catalyzes the reversible adenylation of nicotinate mononucleotide (NaMN) to nicotinic acid adenine dinucleotide (NaAD).</text>
</comment>
<geneLocation type="plasmid" evidence="16 17">
    <name>13</name>
</geneLocation>
<evidence type="ECO:0000256" key="8">
    <source>
        <dbReference type="ARBA" id="ARBA00022801"/>
    </source>
</evidence>
<reference evidence="16 17" key="1">
    <citation type="submission" date="2019-01" db="EMBL/GenBank/DDBJ databases">
        <authorList>
            <consortium name="Pathogen Informatics"/>
        </authorList>
    </citation>
    <scope>NUCLEOTIDE SEQUENCE [LARGE SCALE GENOMIC DNA]</scope>
    <source>
        <strain evidence="16 17">NCTC10142</strain>
        <plasmid evidence="17">13</plasmid>
    </source>
</reference>
<dbReference type="PANTHER" id="PTHR39321">
    <property type="entry name" value="NICOTINATE-NUCLEOTIDE ADENYLYLTRANSFERASE-RELATED"/>
    <property type="match status" value="1"/>
</dbReference>
<dbReference type="NCBIfam" id="TIGR00482">
    <property type="entry name" value="nicotinate (nicotinamide) nucleotide adenylyltransferase"/>
    <property type="match status" value="1"/>
</dbReference>
<keyword evidence="3 14" id="KW-0662">Pyridine nucleotide biosynthesis</keyword>
<evidence type="ECO:0000313" key="17">
    <source>
        <dbReference type="Proteomes" id="UP000289506"/>
    </source>
</evidence>
<keyword evidence="11 14" id="KW-0520">NAD</keyword>
<evidence type="ECO:0000256" key="12">
    <source>
        <dbReference type="ARBA" id="ARBA00048721"/>
    </source>
</evidence>
<protein>
    <recommendedName>
        <fullName evidence="14">Probable nicotinate-nucleotide adenylyltransferase</fullName>
        <ecNumber evidence="14">2.7.7.18</ecNumber>
    </recommendedName>
    <alternativeName>
        <fullName evidence="14">Deamido-NAD(+) diphosphorylase</fullName>
    </alternativeName>
    <alternativeName>
        <fullName evidence="14">Deamido-NAD(+) pyrophosphorylase</fullName>
    </alternativeName>
    <alternativeName>
        <fullName evidence="14">Nicotinate mononucleotide adenylyltransferase</fullName>
        <shortName evidence="14">NaMN adenylyltransferase</shortName>
    </alternativeName>
</protein>
<evidence type="ECO:0000256" key="4">
    <source>
        <dbReference type="ARBA" id="ARBA00022679"/>
    </source>
</evidence>
<organism evidence="16 17">
    <name type="scientific">Mycoplasmopsis cynos</name>
    <dbReference type="NCBI Taxonomy" id="171284"/>
    <lineage>
        <taxon>Bacteria</taxon>
        <taxon>Bacillati</taxon>
        <taxon>Mycoplasmatota</taxon>
        <taxon>Mycoplasmoidales</taxon>
        <taxon>Metamycoplasmataceae</taxon>
        <taxon>Mycoplasmopsis</taxon>
    </lineage>
</organism>
<dbReference type="RefSeq" id="WP_129720472.1">
    <property type="nucleotide sequence ID" value="NZ_LR214986.1"/>
</dbReference>
<dbReference type="Pfam" id="PF01467">
    <property type="entry name" value="CTP_transf_like"/>
    <property type="match status" value="1"/>
</dbReference>
<feature type="domain" description="HD/PDEase" evidence="15">
    <location>
        <begin position="188"/>
        <end position="313"/>
    </location>
</feature>
<dbReference type="InterPro" id="IPR014729">
    <property type="entry name" value="Rossmann-like_a/b/a_fold"/>
</dbReference>
<proteinExistence type="inferred from homology"/>
<dbReference type="EMBL" id="LR214986">
    <property type="protein sequence ID" value="VEU64504.1"/>
    <property type="molecule type" value="Genomic_DNA"/>
</dbReference>
<comment type="catalytic activity">
    <reaction evidence="12 14">
        <text>nicotinate beta-D-ribonucleotide + ATP + H(+) = deamido-NAD(+) + diphosphate</text>
        <dbReference type="Rhea" id="RHEA:22860"/>
        <dbReference type="ChEBI" id="CHEBI:15378"/>
        <dbReference type="ChEBI" id="CHEBI:30616"/>
        <dbReference type="ChEBI" id="CHEBI:33019"/>
        <dbReference type="ChEBI" id="CHEBI:57502"/>
        <dbReference type="ChEBI" id="CHEBI:58437"/>
        <dbReference type="EC" id="2.7.7.18"/>
    </reaction>
</comment>
<name>A0A449AHM8_9BACT</name>
<dbReference type="UniPathway" id="UPA00253">
    <property type="reaction ID" value="UER00332"/>
</dbReference>
<evidence type="ECO:0000256" key="7">
    <source>
        <dbReference type="ARBA" id="ARBA00022741"/>
    </source>
</evidence>
<evidence type="ECO:0000259" key="15">
    <source>
        <dbReference type="SMART" id="SM00471"/>
    </source>
</evidence>
<evidence type="ECO:0000313" key="16">
    <source>
        <dbReference type="EMBL" id="VEU64504.1"/>
    </source>
</evidence>
<dbReference type="SMART" id="SM00471">
    <property type="entry name" value="HDc"/>
    <property type="match status" value="1"/>
</dbReference>
<comment type="similarity">
    <text evidence="14">Belongs to the NadD family.</text>
</comment>
<dbReference type="GO" id="GO:0046872">
    <property type="term" value="F:metal ion binding"/>
    <property type="evidence" value="ECO:0007669"/>
    <property type="project" value="UniProtKB-KW"/>
</dbReference>
<dbReference type="NCBIfam" id="TIGR00125">
    <property type="entry name" value="cyt_tran_rel"/>
    <property type="match status" value="1"/>
</dbReference>
<keyword evidence="4 14" id="KW-0808">Transferase</keyword>
<dbReference type="InterPro" id="IPR004821">
    <property type="entry name" value="Cyt_trans-like"/>
</dbReference>
<dbReference type="InterPro" id="IPR005249">
    <property type="entry name" value="YqeK"/>
</dbReference>
<evidence type="ECO:0000256" key="2">
    <source>
        <dbReference type="ARBA" id="ARBA00005019"/>
    </source>
</evidence>
<dbReference type="GO" id="GO:0005524">
    <property type="term" value="F:ATP binding"/>
    <property type="evidence" value="ECO:0007669"/>
    <property type="project" value="UniProtKB-KW"/>
</dbReference>
<evidence type="ECO:0000256" key="5">
    <source>
        <dbReference type="ARBA" id="ARBA00022695"/>
    </source>
</evidence>
<dbReference type="GO" id="GO:0009435">
    <property type="term" value="P:NAD+ biosynthetic process"/>
    <property type="evidence" value="ECO:0007669"/>
    <property type="project" value="UniProtKB-UniRule"/>
</dbReference>
<dbReference type="InterPro" id="IPR005248">
    <property type="entry name" value="NadD/NMNAT"/>
</dbReference>
<dbReference type="AlphaFoldDB" id="A0A449AHM8"/>
<dbReference type="Pfam" id="PF01966">
    <property type="entry name" value="HD"/>
    <property type="match status" value="1"/>
</dbReference>
<dbReference type="CDD" id="cd00077">
    <property type="entry name" value="HDc"/>
    <property type="match status" value="1"/>
</dbReference>
<dbReference type="Gene3D" id="3.40.50.620">
    <property type="entry name" value="HUPs"/>
    <property type="match status" value="1"/>
</dbReference>
<keyword evidence="16" id="KW-0614">Plasmid</keyword>